<organism evidence="1 2">
    <name type="scientific">Coniosporium uncinatum</name>
    <dbReference type="NCBI Taxonomy" id="93489"/>
    <lineage>
        <taxon>Eukaryota</taxon>
        <taxon>Fungi</taxon>
        <taxon>Dikarya</taxon>
        <taxon>Ascomycota</taxon>
        <taxon>Pezizomycotina</taxon>
        <taxon>Dothideomycetes</taxon>
        <taxon>Dothideomycetes incertae sedis</taxon>
        <taxon>Coniosporium</taxon>
    </lineage>
</organism>
<proteinExistence type="predicted"/>
<keyword evidence="2" id="KW-1185">Reference proteome</keyword>
<evidence type="ECO:0000313" key="1">
    <source>
        <dbReference type="EMBL" id="KAK3076559.1"/>
    </source>
</evidence>
<gene>
    <name evidence="1" type="ORF">LTS18_012680</name>
</gene>
<sequence length="63" mass="6724">MTRVLALQKLVKTIVGRETCRAASQRDGANGVDEDVAHDETKAPNGIITIKAEGDDADPFEKG</sequence>
<evidence type="ECO:0000313" key="2">
    <source>
        <dbReference type="Proteomes" id="UP001186974"/>
    </source>
</evidence>
<feature type="non-terminal residue" evidence="1">
    <location>
        <position position="63"/>
    </location>
</feature>
<comment type="caution">
    <text evidence="1">The sequence shown here is derived from an EMBL/GenBank/DDBJ whole genome shotgun (WGS) entry which is preliminary data.</text>
</comment>
<protein>
    <submittedName>
        <fullName evidence="1">Uncharacterized protein</fullName>
    </submittedName>
</protein>
<reference evidence="1" key="1">
    <citation type="submission" date="2024-09" db="EMBL/GenBank/DDBJ databases">
        <title>Black Yeasts Isolated from many extreme environments.</title>
        <authorList>
            <person name="Coleine C."/>
            <person name="Stajich J.E."/>
            <person name="Selbmann L."/>
        </authorList>
    </citation>
    <scope>NUCLEOTIDE SEQUENCE</scope>
    <source>
        <strain evidence="1">CCFEE 5737</strain>
    </source>
</reference>
<accession>A0ACC3DIT4</accession>
<dbReference type="EMBL" id="JAWDJW010003833">
    <property type="protein sequence ID" value="KAK3076559.1"/>
    <property type="molecule type" value="Genomic_DNA"/>
</dbReference>
<dbReference type="Proteomes" id="UP001186974">
    <property type="component" value="Unassembled WGS sequence"/>
</dbReference>
<name>A0ACC3DIT4_9PEZI</name>